<dbReference type="Proteomes" id="UP000663882">
    <property type="component" value="Unassembled WGS sequence"/>
</dbReference>
<comment type="caution">
    <text evidence="2">The sequence shown here is derived from an EMBL/GenBank/DDBJ whole genome shotgun (WGS) entry which is preliminary data.</text>
</comment>
<organism evidence="2 4">
    <name type="scientific">Rotaria sordida</name>
    <dbReference type="NCBI Taxonomy" id="392033"/>
    <lineage>
        <taxon>Eukaryota</taxon>
        <taxon>Metazoa</taxon>
        <taxon>Spiralia</taxon>
        <taxon>Gnathifera</taxon>
        <taxon>Rotifera</taxon>
        <taxon>Eurotatoria</taxon>
        <taxon>Bdelloidea</taxon>
        <taxon>Philodinida</taxon>
        <taxon>Philodinidae</taxon>
        <taxon>Rotaria</taxon>
    </lineage>
</organism>
<dbReference type="OrthoDB" id="10008142at2759"/>
<sequence>MPTIGHHRSYSFGQKSIYFGRCVKRQFIRRFSSLTSQITNQKKQNALLLLPQIHNNTLNLNKSALSESIPKATVRSGIMLTTFNHNQDLSSIKSIPRAPPLPSNFNENISLEKLKSTEFSKGIKNHTSSITPSGTDLSQSMFIRPSQINESSSIIQMTKSKIYSNSIVKSNLRNRRRTPLTPDVLALTKLRRPEHIKSSIVQRIEELKQASLMNNQISNEKSSIISTEKNNDLLITCEYKNNEQERNWLKQQTNLNSSIQFLNTNNYLQLNNRLFIIRSIEFIDNKNLRFYAQEQQYEENFLTKYFKQINILTILIISILRLIENTLSNLSIPGIHIILNLIYIFILITIAIILLINQK</sequence>
<dbReference type="EMBL" id="CAJOAX010000002">
    <property type="protein sequence ID" value="CAF3473039.1"/>
    <property type="molecule type" value="Genomic_DNA"/>
</dbReference>
<evidence type="ECO:0000256" key="1">
    <source>
        <dbReference type="SAM" id="Phobius"/>
    </source>
</evidence>
<accession>A0A813PFE6</accession>
<dbReference type="AlphaFoldDB" id="A0A813PFE6"/>
<dbReference type="Proteomes" id="UP000663823">
    <property type="component" value="Unassembled WGS sequence"/>
</dbReference>
<evidence type="ECO:0000313" key="3">
    <source>
        <dbReference type="EMBL" id="CAF3473039.1"/>
    </source>
</evidence>
<evidence type="ECO:0000313" key="2">
    <source>
        <dbReference type="EMBL" id="CAF0752048.1"/>
    </source>
</evidence>
<reference evidence="2" key="1">
    <citation type="submission" date="2021-02" db="EMBL/GenBank/DDBJ databases">
        <authorList>
            <person name="Nowell W R."/>
        </authorList>
    </citation>
    <scope>NUCLEOTIDE SEQUENCE</scope>
</reference>
<evidence type="ECO:0000313" key="4">
    <source>
        <dbReference type="Proteomes" id="UP000663882"/>
    </source>
</evidence>
<evidence type="ECO:0008006" key="5">
    <source>
        <dbReference type="Google" id="ProtNLM"/>
    </source>
</evidence>
<keyword evidence="1" id="KW-1133">Transmembrane helix</keyword>
<gene>
    <name evidence="3" type="ORF">OTI717_LOCUS56</name>
    <name evidence="2" type="ORF">RFH988_LOCUS1353</name>
</gene>
<feature type="transmembrane region" description="Helical" evidence="1">
    <location>
        <begin position="335"/>
        <end position="356"/>
    </location>
</feature>
<dbReference type="EMBL" id="CAJNOO010000025">
    <property type="protein sequence ID" value="CAF0752048.1"/>
    <property type="molecule type" value="Genomic_DNA"/>
</dbReference>
<keyword evidence="1" id="KW-0472">Membrane</keyword>
<name>A0A813PFE6_9BILA</name>
<keyword evidence="1" id="KW-0812">Transmembrane</keyword>
<protein>
    <recommendedName>
        <fullName evidence="5">Transmembrane protein</fullName>
    </recommendedName>
</protein>
<proteinExistence type="predicted"/>